<accession>A0A9Q1KSN8</accession>
<evidence type="ECO:0000256" key="1">
    <source>
        <dbReference type="SAM" id="MobiDB-lite"/>
    </source>
</evidence>
<comment type="caution">
    <text evidence="2">The sequence shown here is derived from an EMBL/GenBank/DDBJ whole genome shotgun (WGS) entry which is preliminary data.</text>
</comment>
<evidence type="ECO:0000313" key="3">
    <source>
        <dbReference type="Proteomes" id="UP001153076"/>
    </source>
</evidence>
<evidence type="ECO:0000313" key="2">
    <source>
        <dbReference type="EMBL" id="KAJ8448868.1"/>
    </source>
</evidence>
<feature type="compositionally biased region" description="Polar residues" evidence="1">
    <location>
        <begin position="73"/>
        <end position="109"/>
    </location>
</feature>
<organism evidence="2 3">
    <name type="scientific">Carnegiea gigantea</name>
    <dbReference type="NCBI Taxonomy" id="171969"/>
    <lineage>
        <taxon>Eukaryota</taxon>
        <taxon>Viridiplantae</taxon>
        <taxon>Streptophyta</taxon>
        <taxon>Embryophyta</taxon>
        <taxon>Tracheophyta</taxon>
        <taxon>Spermatophyta</taxon>
        <taxon>Magnoliopsida</taxon>
        <taxon>eudicotyledons</taxon>
        <taxon>Gunneridae</taxon>
        <taxon>Pentapetalae</taxon>
        <taxon>Caryophyllales</taxon>
        <taxon>Cactineae</taxon>
        <taxon>Cactaceae</taxon>
        <taxon>Cactoideae</taxon>
        <taxon>Echinocereeae</taxon>
        <taxon>Carnegiea</taxon>
    </lineage>
</organism>
<sequence length="162" mass="16925">MRRPTATKLSRGCGRGREGRGGRANRGGRNSSGRGRGPGRETVVAVAKEMAGACQGTEPSSVVIPNLTNKQAQMLSRAQDASLSQQGGASQIRPTVTSQDPLGQNTTRQAPGGADTSFSSTRRPPAHQNPLGQAQLVMISVRPLRQWTTTPAAGTGRGRIQA</sequence>
<protein>
    <submittedName>
        <fullName evidence="2">Uncharacterized protein</fullName>
    </submittedName>
</protein>
<keyword evidence="3" id="KW-1185">Reference proteome</keyword>
<name>A0A9Q1KSN8_9CARY</name>
<reference evidence="2" key="1">
    <citation type="submission" date="2022-04" db="EMBL/GenBank/DDBJ databases">
        <title>Carnegiea gigantea Genome sequencing and assembly v2.</title>
        <authorList>
            <person name="Copetti D."/>
            <person name="Sanderson M.J."/>
            <person name="Burquez A."/>
            <person name="Wojciechowski M.F."/>
        </authorList>
    </citation>
    <scope>NUCLEOTIDE SEQUENCE</scope>
    <source>
        <strain evidence="2">SGP5-SGP5p</strain>
        <tissue evidence="2">Aerial part</tissue>
    </source>
</reference>
<dbReference type="EMBL" id="JAKOGI010000027">
    <property type="protein sequence ID" value="KAJ8448868.1"/>
    <property type="molecule type" value="Genomic_DNA"/>
</dbReference>
<feature type="region of interest" description="Disordered" evidence="1">
    <location>
        <begin position="1"/>
        <end position="42"/>
    </location>
</feature>
<dbReference type="AlphaFoldDB" id="A0A9Q1KSN8"/>
<dbReference type="Proteomes" id="UP001153076">
    <property type="component" value="Unassembled WGS sequence"/>
</dbReference>
<feature type="region of interest" description="Disordered" evidence="1">
    <location>
        <begin position="73"/>
        <end position="134"/>
    </location>
</feature>
<gene>
    <name evidence="2" type="ORF">Cgig2_011489</name>
</gene>
<proteinExistence type="predicted"/>